<proteinExistence type="predicted"/>
<gene>
    <name evidence="3" type="ORF">ALEPTO_LOCUS1732</name>
</gene>
<evidence type="ECO:0000313" key="4">
    <source>
        <dbReference type="Proteomes" id="UP000789508"/>
    </source>
</evidence>
<feature type="transmembrane region" description="Helical" evidence="2">
    <location>
        <begin position="260"/>
        <end position="286"/>
    </location>
</feature>
<dbReference type="EMBL" id="CAJVPS010000206">
    <property type="protein sequence ID" value="CAG8464996.1"/>
    <property type="molecule type" value="Genomic_DNA"/>
</dbReference>
<feature type="region of interest" description="Disordered" evidence="1">
    <location>
        <begin position="114"/>
        <end position="140"/>
    </location>
</feature>
<feature type="region of interest" description="Disordered" evidence="1">
    <location>
        <begin position="1"/>
        <end position="27"/>
    </location>
</feature>
<feature type="transmembrane region" description="Helical" evidence="2">
    <location>
        <begin position="49"/>
        <end position="67"/>
    </location>
</feature>
<keyword evidence="2" id="KW-0472">Membrane</keyword>
<dbReference type="Proteomes" id="UP000789508">
    <property type="component" value="Unassembled WGS sequence"/>
</dbReference>
<name>A0A9N8YYY7_9GLOM</name>
<reference evidence="3" key="1">
    <citation type="submission" date="2021-06" db="EMBL/GenBank/DDBJ databases">
        <authorList>
            <person name="Kallberg Y."/>
            <person name="Tangrot J."/>
            <person name="Rosling A."/>
        </authorList>
    </citation>
    <scope>NUCLEOTIDE SEQUENCE</scope>
    <source>
        <strain evidence="3">FL130A</strain>
    </source>
</reference>
<feature type="compositionally biased region" description="Low complexity" evidence="1">
    <location>
        <begin position="125"/>
        <end position="138"/>
    </location>
</feature>
<feature type="region of interest" description="Disordered" evidence="1">
    <location>
        <begin position="379"/>
        <end position="401"/>
    </location>
</feature>
<evidence type="ECO:0000313" key="3">
    <source>
        <dbReference type="EMBL" id="CAG8464996.1"/>
    </source>
</evidence>
<dbReference type="OrthoDB" id="2438676at2759"/>
<keyword evidence="2" id="KW-0812">Transmembrane</keyword>
<feature type="transmembrane region" description="Helical" evidence="2">
    <location>
        <begin position="336"/>
        <end position="357"/>
    </location>
</feature>
<feature type="transmembrane region" description="Helical" evidence="2">
    <location>
        <begin position="292"/>
        <end position="316"/>
    </location>
</feature>
<dbReference type="Gene3D" id="1.20.120.20">
    <property type="entry name" value="Apolipoprotein"/>
    <property type="match status" value="1"/>
</dbReference>
<sequence>MFTDIDLSDEKEVSNDNNAPKSPDESKKEKSFFYNHVIKPFKKNPMTCASIVLIFLSTLLLFVLLVGGRTRSVYLSKFVFKDPIKLITKKNELTFTLYGHCVDDQCTQPNMLNDFDKMPSSSEITNNDSTGSNGSTSSRKVKRIDVGGIANGATKSAGNAVNNAGQTATNAGQSVGNTVNNAGQSAGNAVNNAGQSAGNAVNDAGQAAGNVTQKAGDIAQDAGQKVVDAANDVIKEATGLLNSLVQAFENFKPKHPTANFSGFISIPYLIALLSNICSLILLYFHFPTPATLFLLASTILNGLALFFDLLVFVWVFDLISVIPGIGSQYTGPGIHLAAWSAAFLGIASIMLGGRLYYKICCGGFSRDAYKAVKKQMSKGIKKLRKPKVNEEEEQKQLQDKV</sequence>
<accession>A0A9N8YYY7</accession>
<evidence type="ECO:0000256" key="1">
    <source>
        <dbReference type="SAM" id="MobiDB-lite"/>
    </source>
</evidence>
<keyword evidence="2" id="KW-1133">Transmembrane helix</keyword>
<comment type="caution">
    <text evidence="3">The sequence shown here is derived from an EMBL/GenBank/DDBJ whole genome shotgun (WGS) entry which is preliminary data.</text>
</comment>
<evidence type="ECO:0000256" key="2">
    <source>
        <dbReference type="SAM" id="Phobius"/>
    </source>
</evidence>
<keyword evidence="4" id="KW-1185">Reference proteome</keyword>
<organism evidence="3 4">
    <name type="scientific">Ambispora leptoticha</name>
    <dbReference type="NCBI Taxonomy" id="144679"/>
    <lineage>
        <taxon>Eukaryota</taxon>
        <taxon>Fungi</taxon>
        <taxon>Fungi incertae sedis</taxon>
        <taxon>Mucoromycota</taxon>
        <taxon>Glomeromycotina</taxon>
        <taxon>Glomeromycetes</taxon>
        <taxon>Archaeosporales</taxon>
        <taxon>Ambisporaceae</taxon>
        <taxon>Ambispora</taxon>
    </lineage>
</organism>
<dbReference type="AlphaFoldDB" id="A0A9N8YYY7"/>
<protein>
    <submittedName>
        <fullName evidence="3">2126_t:CDS:1</fullName>
    </submittedName>
</protein>
<feature type="region of interest" description="Disordered" evidence="1">
    <location>
        <begin position="155"/>
        <end position="191"/>
    </location>
</feature>